<dbReference type="OrthoDB" id="46225at2"/>
<dbReference type="EMBL" id="FOMG01000016">
    <property type="protein sequence ID" value="SFC99359.1"/>
    <property type="molecule type" value="Genomic_DNA"/>
</dbReference>
<dbReference type="Pfam" id="PF09588">
    <property type="entry name" value="YqaJ"/>
    <property type="match status" value="1"/>
</dbReference>
<dbReference type="GO" id="GO:0004519">
    <property type="term" value="F:endonuclease activity"/>
    <property type="evidence" value="ECO:0007669"/>
    <property type="project" value="UniProtKB-KW"/>
</dbReference>
<evidence type="ECO:0000313" key="3">
    <source>
        <dbReference type="EMBL" id="SFC99359.1"/>
    </source>
</evidence>
<dbReference type="InterPro" id="IPR019080">
    <property type="entry name" value="YqaJ_viral_recombinase"/>
</dbReference>
<name>A0A1I1NNZ1_9CLOT</name>
<dbReference type="SUPFAM" id="SSF52980">
    <property type="entry name" value="Restriction endonuclease-like"/>
    <property type="match status" value="1"/>
</dbReference>
<keyword evidence="3" id="KW-0255">Endonuclease</keyword>
<organism evidence="3 4">
    <name type="scientific">Clostridium uliginosum</name>
    <dbReference type="NCBI Taxonomy" id="119641"/>
    <lineage>
        <taxon>Bacteria</taxon>
        <taxon>Bacillati</taxon>
        <taxon>Bacillota</taxon>
        <taxon>Clostridia</taxon>
        <taxon>Eubacteriales</taxon>
        <taxon>Clostridiaceae</taxon>
        <taxon>Clostridium</taxon>
    </lineage>
</organism>
<evidence type="ECO:0000259" key="2">
    <source>
        <dbReference type="Pfam" id="PF09588"/>
    </source>
</evidence>
<keyword evidence="3" id="KW-0540">Nuclease</keyword>
<evidence type="ECO:0000313" key="4">
    <source>
        <dbReference type="Proteomes" id="UP000199263"/>
    </source>
</evidence>
<evidence type="ECO:0000256" key="1">
    <source>
        <dbReference type="ARBA" id="ARBA00022801"/>
    </source>
</evidence>
<dbReference type="InterPro" id="IPR011604">
    <property type="entry name" value="PDDEXK-like_dom_sf"/>
</dbReference>
<keyword evidence="4" id="KW-1185">Reference proteome</keyword>
<dbReference type="Proteomes" id="UP000199263">
    <property type="component" value="Unassembled WGS sequence"/>
</dbReference>
<gene>
    <name evidence="3" type="ORF">SAMN05421842_11621</name>
</gene>
<accession>A0A1I1NNZ1</accession>
<dbReference type="RefSeq" id="WP_090091684.1">
    <property type="nucleotide sequence ID" value="NZ_FOMG01000016.1"/>
</dbReference>
<dbReference type="GO" id="GO:0016787">
    <property type="term" value="F:hydrolase activity"/>
    <property type="evidence" value="ECO:0007669"/>
    <property type="project" value="UniProtKB-KW"/>
</dbReference>
<proteinExistence type="predicted"/>
<reference evidence="3 4" key="1">
    <citation type="submission" date="2016-10" db="EMBL/GenBank/DDBJ databases">
        <authorList>
            <person name="de Groot N.N."/>
        </authorList>
    </citation>
    <scope>NUCLEOTIDE SEQUENCE [LARGE SCALE GENOMIC DNA]</scope>
    <source>
        <strain evidence="3 4">DSM 12992</strain>
    </source>
</reference>
<keyword evidence="1" id="KW-0378">Hydrolase</keyword>
<dbReference type="Gene3D" id="3.90.320.10">
    <property type="match status" value="1"/>
</dbReference>
<sequence length="189" mass="21775">MSKLSEIKECQKGILGSDVGAIMGVDKVKSVIDVYREKTEDVKEADENGEVTYWYSTLEEIVSREFALRTGKKVRKDKRTTAGRDCNFMIGNVDRKVVSENSILECMVVNHVEGNEWRKYEVPPKHLVEAQHDMEVRGADKCYIAALIDNSKFIIHEVERDDELISKIVEKEREFWINHVAKKIPPKFS</sequence>
<dbReference type="AlphaFoldDB" id="A0A1I1NNZ1"/>
<protein>
    <submittedName>
        <fullName evidence="3">Putative phage-type endonuclease</fullName>
    </submittedName>
</protein>
<dbReference type="InterPro" id="IPR011335">
    <property type="entry name" value="Restrct_endonuc-II-like"/>
</dbReference>
<feature type="domain" description="YqaJ viral recombinase" evidence="2">
    <location>
        <begin position="12"/>
        <end position="139"/>
    </location>
</feature>